<dbReference type="OrthoDB" id="2633069at2"/>
<organism evidence="3 4">
    <name type="scientific">Paenibacillus cellulosilyticus</name>
    <dbReference type="NCBI Taxonomy" id="375489"/>
    <lineage>
        <taxon>Bacteria</taxon>
        <taxon>Bacillati</taxon>
        <taxon>Bacillota</taxon>
        <taxon>Bacilli</taxon>
        <taxon>Bacillales</taxon>
        <taxon>Paenibacillaceae</taxon>
        <taxon>Paenibacillus</taxon>
    </lineage>
</organism>
<evidence type="ECO:0000256" key="1">
    <source>
        <dbReference type="ARBA" id="ARBA00009174"/>
    </source>
</evidence>
<dbReference type="InterPro" id="IPR029069">
    <property type="entry name" value="HotDog_dom_sf"/>
</dbReference>
<dbReference type="AlphaFoldDB" id="A0A2V2YUC2"/>
<evidence type="ECO:0000256" key="2">
    <source>
        <dbReference type="ARBA" id="ARBA00023239"/>
    </source>
</evidence>
<proteinExistence type="inferred from homology"/>
<dbReference type="Gene3D" id="3.10.129.10">
    <property type="entry name" value="Hotdog Thioesterase"/>
    <property type="match status" value="1"/>
</dbReference>
<evidence type="ECO:0000313" key="4">
    <source>
        <dbReference type="Proteomes" id="UP000246635"/>
    </source>
</evidence>
<keyword evidence="4" id="KW-1185">Reference proteome</keyword>
<comment type="caution">
    <text evidence="3">The sequence shown here is derived from an EMBL/GenBank/DDBJ whole genome shotgun (WGS) entry which is preliminary data.</text>
</comment>
<comment type="similarity">
    <text evidence="1">Belongs to the thioester dehydratase family. FabZ subfamily.</text>
</comment>
<dbReference type="InterPro" id="IPR013114">
    <property type="entry name" value="FabA_FabZ"/>
</dbReference>
<gene>
    <name evidence="3" type="ORF">DFQ01_10785</name>
</gene>
<dbReference type="GO" id="GO:0016829">
    <property type="term" value="F:lyase activity"/>
    <property type="evidence" value="ECO:0007669"/>
    <property type="project" value="UniProtKB-KW"/>
</dbReference>
<dbReference type="PANTHER" id="PTHR30272:SF1">
    <property type="entry name" value="3-HYDROXYACYL-[ACYL-CARRIER-PROTEIN] DEHYDRATASE"/>
    <property type="match status" value="1"/>
</dbReference>
<keyword evidence="2" id="KW-0456">Lyase</keyword>
<sequence>MTETPKPWVMVDGFSCTKNYSSATLIKLITESDYFLQGHFPQYSIYPGLLLVECIRQGAERLLVNITGDQSLFQWNMVKNSTRFTRPVLPGDTVLFELNVVSFPSNSEFKINAVGYVNEKIVIRSNLILARKENASV</sequence>
<protein>
    <submittedName>
        <fullName evidence="3">3-hydroxyacyl-[acyl-carrier-protein] dehydratase</fullName>
    </submittedName>
</protein>
<evidence type="ECO:0000313" key="3">
    <source>
        <dbReference type="EMBL" id="PWW03188.1"/>
    </source>
</evidence>
<dbReference type="Proteomes" id="UP000246635">
    <property type="component" value="Unassembled WGS sequence"/>
</dbReference>
<accession>A0A2V2YUC2</accession>
<dbReference type="RefSeq" id="WP_110044084.1">
    <property type="nucleotide sequence ID" value="NZ_CP054612.1"/>
</dbReference>
<dbReference type="PANTHER" id="PTHR30272">
    <property type="entry name" value="3-HYDROXYACYL-[ACYL-CARRIER-PROTEIN] DEHYDRATASE"/>
    <property type="match status" value="1"/>
</dbReference>
<dbReference type="Pfam" id="PF07977">
    <property type="entry name" value="FabA"/>
    <property type="match status" value="1"/>
</dbReference>
<dbReference type="EMBL" id="QGTQ01000007">
    <property type="protein sequence ID" value="PWW03188.1"/>
    <property type="molecule type" value="Genomic_DNA"/>
</dbReference>
<reference evidence="3 4" key="1">
    <citation type="submission" date="2018-05" db="EMBL/GenBank/DDBJ databases">
        <title>Genomic Encyclopedia of Type Strains, Phase III (KMG-III): the genomes of soil and plant-associated and newly described type strains.</title>
        <authorList>
            <person name="Whitman W."/>
        </authorList>
    </citation>
    <scope>NUCLEOTIDE SEQUENCE [LARGE SCALE GENOMIC DNA]</scope>
    <source>
        <strain evidence="3 4">CECT 5696</strain>
    </source>
</reference>
<name>A0A2V2YUC2_9BACL</name>
<dbReference type="SUPFAM" id="SSF54637">
    <property type="entry name" value="Thioesterase/thiol ester dehydrase-isomerase"/>
    <property type="match status" value="1"/>
</dbReference>